<dbReference type="AlphaFoldDB" id="A0A6I6JW02"/>
<organism evidence="1 2">
    <name type="scientific">Maribellus comscasis</name>
    <dbReference type="NCBI Taxonomy" id="2681766"/>
    <lineage>
        <taxon>Bacteria</taxon>
        <taxon>Pseudomonadati</taxon>
        <taxon>Bacteroidota</taxon>
        <taxon>Bacteroidia</taxon>
        <taxon>Marinilabiliales</taxon>
        <taxon>Prolixibacteraceae</taxon>
        <taxon>Maribellus</taxon>
    </lineage>
</organism>
<dbReference type="Gene3D" id="3.20.20.210">
    <property type="match status" value="1"/>
</dbReference>
<evidence type="ECO:0008006" key="3">
    <source>
        <dbReference type="Google" id="ProtNLM"/>
    </source>
</evidence>
<gene>
    <name evidence="1" type="ORF">GM418_11550</name>
</gene>
<dbReference type="Proteomes" id="UP000428260">
    <property type="component" value="Chromosome"/>
</dbReference>
<accession>A0A6I6JW02</accession>
<name>A0A6I6JW02_9BACT</name>
<dbReference type="EMBL" id="CP046401">
    <property type="protein sequence ID" value="QGY44267.1"/>
    <property type="molecule type" value="Genomic_DNA"/>
</dbReference>
<dbReference type="InterPro" id="IPR038071">
    <property type="entry name" value="UROD/MetE-like_sf"/>
</dbReference>
<reference evidence="1 2" key="1">
    <citation type="submission" date="2019-11" db="EMBL/GenBank/DDBJ databases">
        <authorList>
            <person name="Zheng R.K."/>
            <person name="Sun C.M."/>
        </authorList>
    </citation>
    <scope>NUCLEOTIDE SEQUENCE [LARGE SCALE GENOMIC DNA]</scope>
    <source>
        <strain evidence="1 2">WC007</strain>
    </source>
</reference>
<protein>
    <recommendedName>
        <fullName evidence="3">Uroporphyrinogen decarboxylase (URO-D) domain-containing protein</fullName>
    </recommendedName>
</protein>
<evidence type="ECO:0000313" key="1">
    <source>
        <dbReference type="EMBL" id="QGY44267.1"/>
    </source>
</evidence>
<sequence>MNKLLYNLLLTLEDQLSLENQHKIDTIHRKALSWEPVERLPLIISYPYPKPTKLLPFPHREIFDDPEKMLFNELVHAFDTSIFLHSEIEDDLPYTVRANFGTVIIASLFGGNVEQRDDNPPWVRHFETPDEFKSVFDKDPLDFSQGICPQVVERYRFYNDILADFPNLQKCIKIVLPDLQGPLDSLELLRGSEIYTDFILDPEMIDNGLHLMAKAQIGFAKHLQPLISSDIDEYSYQHAIPIKGNILIRNDSAIMISSDMYAAQVAPHDEFVLKEMGGGGIHSCGKIDFNLKEIFELPSIQSFDFGQSYLNDVNSAYQLAQNKKIPLLRIRPTQEDLLSGKIQQMYPTGISLVYEAESFEEAKFVSKEYFG</sequence>
<evidence type="ECO:0000313" key="2">
    <source>
        <dbReference type="Proteomes" id="UP000428260"/>
    </source>
</evidence>
<proteinExistence type="predicted"/>
<dbReference type="KEGG" id="mcos:GM418_11550"/>
<dbReference type="RefSeq" id="WP_158866190.1">
    <property type="nucleotide sequence ID" value="NZ_CP046401.1"/>
</dbReference>
<keyword evidence="2" id="KW-1185">Reference proteome</keyword>